<proteinExistence type="predicted"/>
<evidence type="ECO:0000313" key="1">
    <source>
        <dbReference type="EMBL" id="CEK52617.1"/>
    </source>
</evidence>
<organism evidence="1">
    <name type="scientific">Arion vulgaris</name>
    <dbReference type="NCBI Taxonomy" id="1028688"/>
    <lineage>
        <taxon>Eukaryota</taxon>
        <taxon>Metazoa</taxon>
        <taxon>Spiralia</taxon>
        <taxon>Lophotrochozoa</taxon>
        <taxon>Mollusca</taxon>
        <taxon>Gastropoda</taxon>
        <taxon>Heterobranchia</taxon>
        <taxon>Euthyneura</taxon>
        <taxon>Panpulmonata</taxon>
        <taxon>Eupulmonata</taxon>
        <taxon>Stylommatophora</taxon>
        <taxon>Helicina</taxon>
        <taxon>Arionoidea</taxon>
        <taxon>Arionidae</taxon>
        <taxon>Arion</taxon>
    </lineage>
</organism>
<dbReference type="AlphaFoldDB" id="A0A0B6Y8F4"/>
<name>A0A0B6Y8F4_9EUPU</name>
<protein>
    <submittedName>
        <fullName evidence="1">Uncharacterized protein</fullName>
    </submittedName>
</protein>
<sequence length="91" mass="10905">PQFLICGLTPVFKSCLIVKLRDSHRNHVTSLPSLKRKLLDIATYRKTWYELIEGICPNRGLNDTRERERDSEREKKREKEVYRRARESCRT</sequence>
<gene>
    <name evidence="1" type="primary">ORF17420</name>
</gene>
<accession>A0A0B6Y8F4</accession>
<dbReference type="EMBL" id="HACG01005752">
    <property type="protein sequence ID" value="CEK52617.1"/>
    <property type="molecule type" value="Transcribed_RNA"/>
</dbReference>
<reference evidence="1" key="1">
    <citation type="submission" date="2014-12" db="EMBL/GenBank/DDBJ databases">
        <title>Insight into the proteome of Arion vulgaris.</title>
        <authorList>
            <person name="Aradska J."/>
            <person name="Bulat T."/>
            <person name="Smidak R."/>
            <person name="Sarate P."/>
            <person name="Gangsoo J."/>
            <person name="Sialana F."/>
            <person name="Bilban M."/>
            <person name="Lubec G."/>
        </authorList>
    </citation>
    <scope>NUCLEOTIDE SEQUENCE</scope>
    <source>
        <tissue evidence="1">Skin</tissue>
    </source>
</reference>
<feature type="non-terminal residue" evidence="1">
    <location>
        <position position="1"/>
    </location>
</feature>